<organism evidence="8 9">
    <name type="scientific">Parascaris equorum</name>
    <name type="common">Equine roundworm</name>
    <dbReference type="NCBI Taxonomy" id="6256"/>
    <lineage>
        <taxon>Eukaryota</taxon>
        <taxon>Metazoa</taxon>
        <taxon>Ecdysozoa</taxon>
        <taxon>Nematoda</taxon>
        <taxon>Chromadorea</taxon>
        <taxon>Rhabditida</taxon>
        <taxon>Spirurina</taxon>
        <taxon>Ascaridomorpha</taxon>
        <taxon>Ascaridoidea</taxon>
        <taxon>Ascarididae</taxon>
        <taxon>Parascaris</taxon>
    </lineage>
</organism>
<feature type="compositionally biased region" description="Polar residues" evidence="7">
    <location>
        <begin position="94"/>
        <end position="108"/>
    </location>
</feature>
<keyword evidence="8" id="KW-1185">Reference proteome</keyword>
<dbReference type="GO" id="GO:0005737">
    <property type="term" value="C:cytoplasm"/>
    <property type="evidence" value="ECO:0007669"/>
    <property type="project" value="TreeGrafter"/>
</dbReference>
<evidence type="ECO:0000313" key="8">
    <source>
        <dbReference type="Proteomes" id="UP000887564"/>
    </source>
</evidence>
<dbReference type="PROSITE" id="PS50176">
    <property type="entry name" value="ARM_REPEAT"/>
    <property type="match status" value="1"/>
</dbReference>
<dbReference type="Pfam" id="PF00514">
    <property type="entry name" value="Arm"/>
    <property type="match status" value="1"/>
</dbReference>
<evidence type="ECO:0000313" key="9">
    <source>
        <dbReference type="WBParaSite" id="PEQ_0001016501-mRNA-1"/>
    </source>
</evidence>
<sequence>MFEVEWLLELLDSLKRNVSAASVAARKTLRACPKLVDSLVHYLTRAVLSNQVDARAVENVVCILRNLSYRSRSAPSGSPKTKKKDSKKKKKAISEQNARNNNATSYPTPSVAVRGCVRTEKGLPVLVELLRLNDDKVVCAVTTALRNLALDQRNRELIGKYAMKDLVSKLPRPDQRARDASVGDATIGAVL</sequence>
<comment type="subcellular location">
    <subcellularLocation>
        <location evidence="1">Cell junction</location>
    </subcellularLocation>
</comment>
<feature type="compositionally biased region" description="Basic residues" evidence="7">
    <location>
        <begin position="80"/>
        <end position="91"/>
    </location>
</feature>
<dbReference type="SUPFAM" id="SSF48371">
    <property type="entry name" value="ARM repeat"/>
    <property type="match status" value="1"/>
</dbReference>
<dbReference type="GO" id="GO:0098609">
    <property type="term" value="P:cell-cell adhesion"/>
    <property type="evidence" value="ECO:0007669"/>
    <property type="project" value="InterPro"/>
</dbReference>
<dbReference type="Proteomes" id="UP000887564">
    <property type="component" value="Unplaced"/>
</dbReference>
<dbReference type="GO" id="GO:0005634">
    <property type="term" value="C:nucleus"/>
    <property type="evidence" value="ECO:0007669"/>
    <property type="project" value="TreeGrafter"/>
</dbReference>
<dbReference type="InterPro" id="IPR000225">
    <property type="entry name" value="Armadillo"/>
</dbReference>
<dbReference type="SMART" id="SM00185">
    <property type="entry name" value="ARM"/>
    <property type="match status" value="2"/>
</dbReference>
<keyword evidence="5" id="KW-0965">Cell junction</keyword>
<dbReference type="GO" id="GO:0005886">
    <property type="term" value="C:plasma membrane"/>
    <property type="evidence" value="ECO:0007669"/>
    <property type="project" value="TreeGrafter"/>
</dbReference>
<comment type="similarity">
    <text evidence="2">Belongs to the beta-catenin family.</text>
</comment>
<evidence type="ECO:0000256" key="6">
    <source>
        <dbReference type="PROSITE-ProRule" id="PRU00259"/>
    </source>
</evidence>
<protein>
    <submittedName>
        <fullName evidence="9">Uncharacterized protein</fullName>
    </submittedName>
</protein>
<evidence type="ECO:0000256" key="2">
    <source>
        <dbReference type="ARBA" id="ARBA00005462"/>
    </source>
</evidence>
<reference evidence="9" key="1">
    <citation type="submission" date="2022-11" db="UniProtKB">
        <authorList>
            <consortium name="WormBaseParasite"/>
        </authorList>
    </citation>
    <scope>IDENTIFICATION</scope>
</reference>
<evidence type="ECO:0000256" key="4">
    <source>
        <dbReference type="ARBA" id="ARBA00022889"/>
    </source>
</evidence>
<feature type="repeat" description="ARM" evidence="6">
    <location>
        <begin position="121"/>
        <end position="158"/>
    </location>
</feature>
<name>A0A914RUJ9_PAREQ</name>
<dbReference type="AlphaFoldDB" id="A0A914RUJ9"/>
<evidence type="ECO:0000256" key="7">
    <source>
        <dbReference type="SAM" id="MobiDB-lite"/>
    </source>
</evidence>
<keyword evidence="3" id="KW-0677">Repeat</keyword>
<dbReference type="PANTHER" id="PTHR10372:SF27">
    <property type="entry name" value="ADHERENS JUNCTION PROTEIN P120"/>
    <property type="match status" value="1"/>
</dbReference>
<accession>A0A914RUJ9</accession>
<dbReference type="InterPro" id="IPR028435">
    <property type="entry name" value="Plakophilin/d_Catenin"/>
</dbReference>
<dbReference type="Gene3D" id="1.25.10.10">
    <property type="entry name" value="Leucine-rich Repeat Variant"/>
    <property type="match status" value="2"/>
</dbReference>
<dbReference type="GO" id="GO:0005912">
    <property type="term" value="C:adherens junction"/>
    <property type="evidence" value="ECO:0007669"/>
    <property type="project" value="TreeGrafter"/>
</dbReference>
<feature type="region of interest" description="Disordered" evidence="7">
    <location>
        <begin position="72"/>
        <end position="108"/>
    </location>
</feature>
<dbReference type="PANTHER" id="PTHR10372">
    <property type="entry name" value="PLAKOPHILLIN-RELATED"/>
    <property type="match status" value="1"/>
</dbReference>
<dbReference type="InterPro" id="IPR011989">
    <property type="entry name" value="ARM-like"/>
</dbReference>
<dbReference type="WBParaSite" id="PEQ_0001016501-mRNA-1">
    <property type="protein sequence ID" value="PEQ_0001016501-mRNA-1"/>
    <property type="gene ID" value="PEQ_0001016501"/>
</dbReference>
<dbReference type="InterPro" id="IPR016024">
    <property type="entry name" value="ARM-type_fold"/>
</dbReference>
<evidence type="ECO:0000256" key="3">
    <source>
        <dbReference type="ARBA" id="ARBA00022737"/>
    </source>
</evidence>
<evidence type="ECO:0000256" key="5">
    <source>
        <dbReference type="ARBA" id="ARBA00022949"/>
    </source>
</evidence>
<keyword evidence="4" id="KW-0130">Cell adhesion</keyword>
<evidence type="ECO:0000256" key="1">
    <source>
        <dbReference type="ARBA" id="ARBA00004282"/>
    </source>
</evidence>
<proteinExistence type="inferred from homology"/>